<name>S5TUP7_9BACT</name>
<dbReference type="InterPro" id="IPR023213">
    <property type="entry name" value="CAT-like_dom_sf"/>
</dbReference>
<organism evidence="1">
    <name type="scientific">uncultured bacterium esnapd14</name>
    <dbReference type="NCBI Taxonomy" id="1366594"/>
    <lineage>
        <taxon>Bacteria</taxon>
        <taxon>environmental samples</taxon>
    </lineage>
</organism>
<dbReference type="EMBL" id="KF264553">
    <property type="protein sequence ID" value="AGS49691.1"/>
    <property type="molecule type" value="Genomic_DNA"/>
</dbReference>
<proteinExistence type="predicted"/>
<reference evidence="1" key="1">
    <citation type="journal article" date="2013" name="Proc. Natl. Acad. Sci. U.S.A.">
        <title>Mapping gene clusters within arrayed metagenomic libraries to expand the structural diversity of biomedically relevant natural products.</title>
        <authorList>
            <person name="Owen J.G."/>
            <person name="Reddy B.V."/>
            <person name="Ternei M.A."/>
            <person name="Charlop-Powers Z."/>
            <person name="Calle P.Y."/>
            <person name="Kim J.H."/>
            <person name="Brady S.F."/>
        </authorList>
    </citation>
    <scope>NUCLEOTIDE SEQUENCE</scope>
</reference>
<protein>
    <submittedName>
        <fullName evidence="1">Peptide synthetase NRPS</fullName>
    </submittedName>
</protein>
<dbReference type="Gene3D" id="3.30.559.10">
    <property type="entry name" value="Chloramphenicol acetyltransferase-like domain"/>
    <property type="match status" value="1"/>
</dbReference>
<accession>S5TUP7</accession>
<dbReference type="AlphaFoldDB" id="S5TUP7"/>
<evidence type="ECO:0000313" key="1">
    <source>
        <dbReference type="EMBL" id="AGS49691.1"/>
    </source>
</evidence>
<sequence length="348" mass="37822">MIIRALRLTGAIDDALLLSAAQEVALALELPARPGFRCEPVADDAHCLKVLAAEPASQVLALRPAPDQVVLAVVADPLLLDLRSVYLLLGAVMQAYFGRFRPDEYPSYRDAAARIDQPVPPSRTAWWARRVESWPQPLRAANGGDAVVQVPFDRWARLCAIGDHLGNDSPIAVVALMAWWLRMRQGRPSPAVFLAELDLREYYGLGPVVGPLTDRIAFQVDATAQMSFRELVRRCHAGLLDGVVRYMPFAAVRGLPGWKGCDVAVHYCRTPPLSSATRGEEQLARLGLSVELFREAELARLGRGHTGDAGLAIDVAESGHGIELIGLPLDASAIDKVIADPDIPLTRL</sequence>
<dbReference type="SUPFAM" id="SSF52777">
    <property type="entry name" value="CoA-dependent acyltransferases"/>
    <property type="match status" value="2"/>
</dbReference>
<dbReference type="Gene3D" id="3.30.559.30">
    <property type="entry name" value="Nonribosomal peptide synthetase, condensation domain"/>
    <property type="match status" value="1"/>
</dbReference>